<reference evidence="2 3" key="1">
    <citation type="journal article" date="2020" name="Cell">
        <title>Large-Scale Comparative Analyses of Tick Genomes Elucidate Their Genetic Diversity and Vector Capacities.</title>
        <authorList>
            <consortium name="Tick Genome and Microbiome Consortium (TIGMIC)"/>
            <person name="Jia N."/>
            <person name="Wang J."/>
            <person name="Shi W."/>
            <person name="Du L."/>
            <person name="Sun Y."/>
            <person name="Zhan W."/>
            <person name="Jiang J.F."/>
            <person name="Wang Q."/>
            <person name="Zhang B."/>
            <person name="Ji P."/>
            <person name="Bell-Sakyi L."/>
            <person name="Cui X.M."/>
            <person name="Yuan T.T."/>
            <person name="Jiang B.G."/>
            <person name="Yang W.F."/>
            <person name="Lam T.T."/>
            <person name="Chang Q.C."/>
            <person name="Ding S.J."/>
            <person name="Wang X.J."/>
            <person name="Zhu J.G."/>
            <person name="Ruan X.D."/>
            <person name="Zhao L."/>
            <person name="Wei J.T."/>
            <person name="Ye R.Z."/>
            <person name="Que T.C."/>
            <person name="Du C.H."/>
            <person name="Zhou Y.H."/>
            <person name="Cheng J.X."/>
            <person name="Dai P.F."/>
            <person name="Guo W.B."/>
            <person name="Han X.H."/>
            <person name="Huang E.J."/>
            <person name="Li L.F."/>
            <person name="Wei W."/>
            <person name="Gao Y.C."/>
            <person name="Liu J.Z."/>
            <person name="Shao H.Z."/>
            <person name="Wang X."/>
            <person name="Wang C.C."/>
            <person name="Yang T.C."/>
            <person name="Huo Q.B."/>
            <person name="Li W."/>
            <person name="Chen H.Y."/>
            <person name="Chen S.E."/>
            <person name="Zhou L.G."/>
            <person name="Ni X.B."/>
            <person name="Tian J.H."/>
            <person name="Sheng Y."/>
            <person name="Liu T."/>
            <person name="Pan Y.S."/>
            <person name="Xia L.Y."/>
            <person name="Li J."/>
            <person name="Zhao F."/>
            <person name="Cao W.C."/>
        </authorList>
    </citation>
    <scope>NUCLEOTIDE SEQUENCE [LARGE SCALE GENOMIC DNA]</scope>
    <source>
        <strain evidence="2">HaeL-2018</strain>
    </source>
</reference>
<evidence type="ECO:0000313" key="3">
    <source>
        <dbReference type="Proteomes" id="UP000821853"/>
    </source>
</evidence>
<name>A0A9J6G1A5_HAELO</name>
<feature type="region of interest" description="Disordered" evidence="1">
    <location>
        <begin position="97"/>
        <end position="121"/>
    </location>
</feature>
<dbReference type="VEuPathDB" id="VectorBase:HLOH_044473"/>
<gene>
    <name evidence="2" type="ORF">HPB48_002593</name>
</gene>
<organism evidence="2 3">
    <name type="scientific">Haemaphysalis longicornis</name>
    <name type="common">Bush tick</name>
    <dbReference type="NCBI Taxonomy" id="44386"/>
    <lineage>
        <taxon>Eukaryota</taxon>
        <taxon>Metazoa</taxon>
        <taxon>Ecdysozoa</taxon>
        <taxon>Arthropoda</taxon>
        <taxon>Chelicerata</taxon>
        <taxon>Arachnida</taxon>
        <taxon>Acari</taxon>
        <taxon>Parasitiformes</taxon>
        <taxon>Ixodida</taxon>
        <taxon>Ixodoidea</taxon>
        <taxon>Ixodidae</taxon>
        <taxon>Haemaphysalinae</taxon>
        <taxon>Haemaphysalis</taxon>
    </lineage>
</organism>
<evidence type="ECO:0000256" key="1">
    <source>
        <dbReference type="SAM" id="MobiDB-lite"/>
    </source>
</evidence>
<dbReference type="Proteomes" id="UP000821853">
    <property type="component" value="Chromosome 2"/>
</dbReference>
<dbReference type="AlphaFoldDB" id="A0A9J6G1A5"/>
<dbReference type="EMBL" id="JABSTR010000004">
    <property type="protein sequence ID" value="KAH9369061.1"/>
    <property type="molecule type" value="Genomic_DNA"/>
</dbReference>
<evidence type="ECO:0000313" key="2">
    <source>
        <dbReference type="EMBL" id="KAH9369061.1"/>
    </source>
</evidence>
<keyword evidence="3" id="KW-1185">Reference proteome</keyword>
<dbReference type="OrthoDB" id="10044176at2759"/>
<accession>A0A9J6G1A5</accession>
<sequence>MENTPFQAYKAITRNQIRGIIQNTRGMTATELKANLHCRKCEIISARPIGEKCTALVTLQERSLPFKIGQKSFTIPVFPFKPTVNACQTCHKLGHGKEQCPNADNPRSPKCGGKQHDSSGECPNITPKCRNCGKCGGSHLATDRNCPKSVEINKKINHAEIASPR</sequence>
<proteinExistence type="predicted"/>
<protein>
    <submittedName>
        <fullName evidence="2">Uncharacterized protein</fullName>
    </submittedName>
</protein>
<comment type="caution">
    <text evidence="2">The sequence shown here is derived from an EMBL/GenBank/DDBJ whole genome shotgun (WGS) entry which is preliminary data.</text>
</comment>